<dbReference type="EMBL" id="CP157964">
    <property type="protein sequence ID" value="XBT98002.1"/>
    <property type="molecule type" value="Genomic_DNA"/>
</dbReference>
<dbReference type="AlphaFoldDB" id="A0AAU7S6E7"/>
<protein>
    <submittedName>
        <fullName evidence="2">Hydantoinase B/oxoprolinase family protein</fullName>
    </submittedName>
</protein>
<evidence type="ECO:0000259" key="1">
    <source>
        <dbReference type="Pfam" id="PF02538"/>
    </source>
</evidence>
<proteinExistence type="predicted"/>
<evidence type="ECO:0000313" key="2">
    <source>
        <dbReference type="EMBL" id="XBT98002.1"/>
    </source>
</evidence>
<feature type="domain" description="Hydantoinase B/oxoprolinase" evidence="1">
    <location>
        <begin position="6"/>
        <end position="523"/>
    </location>
</feature>
<dbReference type="PANTHER" id="PTHR11365">
    <property type="entry name" value="5-OXOPROLINASE RELATED"/>
    <property type="match status" value="1"/>
</dbReference>
<dbReference type="Pfam" id="PF02538">
    <property type="entry name" value="Hydantoinase_B"/>
    <property type="match status" value="1"/>
</dbReference>
<keyword evidence="2" id="KW-0614">Plasmid</keyword>
<dbReference type="GO" id="GO:0017168">
    <property type="term" value="F:5-oxoprolinase (ATP-hydrolyzing) activity"/>
    <property type="evidence" value="ECO:0007669"/>
    <property type="project" value="TreeGrafter"/>
</dbReference>
<reference evidence="2" key="1">
    <citation type="submission" date="2024-06" db="EMBL/GenBank/DDBJ databases">
        <authorList>
            <person name="Li T."/>
            <person name="Gao R."/>
        </authorList>
    </citation>
    <scope>NUCLEOTIDE SEQUENCE</scope>
    <source>
        <strain evidence="2">ZPR3</strain>
        <plasmid evidence="2">unnamed4</plasmid>
    </source>
</reference>
<organism evidence="2">
    <name type="scientific">Rhizobium sp. ZPR3</name>
    <dbReference type="NCBI Taxonomy" id="3158967"/>
    <lineage>
        <taxon>Bacteria</taxon>
        <taxon>Pseudomonadati</taxon>
        <taxon>Pseudomonadota</taxon>
        <taxon>Alphaproteobacteria</taxon>
        <taxon>Hyphomicrobiales</taxon>
        <taxon>Rhizobiaceae</taxon>
        <taxon>Rhizobium/Agrobacterium group</taxon>
        <taxon>Rhizobium</taxon>
    </lineage>
</organism>
<gene>
    <name evidence="2" type="ORF">ABM479_34570</name>
</gene>
<accession>A0AAU7S6E7</accession>
<sequence length="574" mass="62054">MNLDGASVEVIRSYLVSAAEEMRRTLINTAFNPVVYEVLDFGISIYDADLDLIADAPGLAYFLGANDYAIRKGVEYVGRETLRPGDIIVMNYPYWNSAHAADATLFAPVFAPGEDKPFAFTCIRAHWMDLGAKDPGYVLDSTDMHQEGLIFPGTRVYREGKPVQEILDLIRFNSRMPEAVLGDLEAQVAATRTGILRLNAILEKFGKKALDEAVARIKVHSETLVRKALEELPRGTWEASDIVDDDGVTDDPVPIHVRVTIDDEGMTCDFSGSSPAVRGPINIPFGLTETVCKFVLKSLTAPEQRNNEGTFRALKVIAPEGNLFHAVYPAATYTQWSATLALELIYRALAQGMPDRIAACSGGDTLGFMMVGTNHTTGEMYAVSNNEPVGWGATIAHDGINATSHISSSLVRNTPTEVIEMKTGMLMESFEILADSCGAGRTRGGGGTIRNIRFVDDGEFLTITKRSKEKPWALDGGLEPEPNAVIIGLNTGQDKKVGTYRMHVRDGDRLAVRAAGGAGFGSPLERAPEAVLEDVIDGYVTAEAAQALYGVAIVDGAIDDDATRSLRSLSSIKA</sequence>
<dbReference type="InterPro" id="IPR045079">
    <property type="entry name" value="Oxoprolinase-like"/>
</dbReference>
<geneLocation type="plasmid" evidence="2">
    <name>unnamed4</name>
</geneLocation>
<dbReference type="GO" id="GO:0006749">
    <property type="term" value="P:glutathione metabolic process"/>
    <property type="evidence" value="ECO:0007669"/>
    <property type="project" value="TreeGrafter"/>
</dbReference>
<dbReference type="InterPro" id="IPR003692">
    <property type="entry name" value="Hydantoinase_B"/>
</dbReference>
<name>A0AAU7S6E7_9HYPH</name>
<dbReference type="GO" id="GO:0005829">
    <property type="term" value="C:cytosol"/>
    <property type="evidence" value="ECO:0007669"/>
    <property type="project" value="TreeGrafter"/>
</dbReference>
<dbReference type="PANTHER" id="PTHR11365:SF23">
    <property type="entry name" value="HYPOTHETICAL 5-OXOPROLINASE (EUROFUNG)-RELATED"/>
    <property type="match status" value="1"/>
</dbReference>
<dbReference type="RefSeq" id="WP_349963260.1">
    <property type="nucleotide sequence ID" value="NZ_CP157964.1"/>
</dbReference>